<accession>A0A7Y7ZF78</accession>
<dbReference type="EMBL" id="JACARV010000100">
    <property type="protein sequence ID" value="NWC83740.1"/>
    <property type="molecule type" value="Genomic_DNA"/>
</dbReference>
<reference evidence="2 3" key="1">
    <citation type="submission" date="2020-04" db="EMBL/GenBank/DDBJ databases">
        <title>Molecular characterization of pseudomonads from Agaricus bisporus reveal novel blotch 2 pathogens in Western Europe.</title>
        <authorList>
            <person name="Taparia T."/>
            <person name="Krijger M."/>
            <person name="Haynes E."/>
            <person name="Elpinstone J.G."/>
            <person name="Noble R."/>
            <person name="Van Der Wolf J."/>
        </authorList>
    </citation>
    <scope>NUCLEOTIDE SEQUENCE [LARGE SCALE GENOMIC DNA]</scope>
    <source>
        <strain evidence="2 3">P7765</strain>
    </source>
</reference>
<gene>
    <name evidence="2" type="ORF">HX798_26130</name>
</gene>
<dbReference type="InterPro" id="IPR046366">
    <property type="entry name" value="MPAB"/>
</dbReference>
<proteinExistence type="predicted"/>
<evidence type="ECO:0000313" key="2">
    <source>
        <dbReference type="EMBL" id="NWC83740.1"/>
    </source>
</evidence>
<dbReference type="PANTHER" id="PTHR36124:SF1">
    <property type="entry name" value="ER-BOUND OXYGENASE MPAB_MPAB'_RUBBER OXYGENASE CATALYTIC DOMAIN-CONTAINING PROTEIN"/>
    <property type="match status" value="1"/>
</dbReference>
<dbReference type="PANTHER" id="PTHR36124">
    <property type="match status" value="1"/>
</dbReference>
<sequence length="333" mass="38390">MNMPRKWIAKRINSLDPTTDFDEIWKLSSAYRPNDFIMNLIYTVTFPHFFVRELDALPLFDEGSGKILSRRDARADDTSWKMQVWWNYGSSHELTLKNVESINKLHEHYAKKFSESFSRNGTYIYTLCYEAAGMHRLLRRVGLTGFSDKEKLAAVHYWTNMSKVFRNAGTGEELVGFPDSFDGIMEFMDKWEAEEVPPHKIGPPAAEAIMSQFADRYFPKILHPLVYKWIASLYPEHVLKAFSIKRPSAVGTAVLRKLTAWFFWFGENVLPDPLDTFEERRLKTRNSQTKGCPFSALKARQMQGGCPHLRSTDSAGSESPEDVNSRHINDTVK</sequence>
<dbReference type="AlphaFoldDB" id="A0A7Y7ZF78"/>
<dbReference type="GO" id="GO:0016491">
    <property type="term" value="F:oxidoreductase activity"/>
    <property type="evidence" value="ECO:0007669"/>
    <property type="project" value="InterPro"/>
</dbReference>
<feature type="region of interest" description="Disordered" evidence="1">
    <location>
        <begin position="303"/>
        <end position="333"/>
    </location>
</feature>
<organism evidence="2 3">
    <name type="scientific">Pseudomonas putida</name>
    <name type="common">Arthrobacter siderocapsulatus</name>
    <dbReference type="NCBI Taxonomy" id="303"/>
    <lineage>
        <taxon>Bacteria</taxon>
        <taxon>Pseudomonadati</taxon>
        <taxon>Pseudomonadota</taxon>
        <taxon>Gammaproteobacteria</taxon>
        <taxon>Pseudomonadales</taxon>
        <taxon>Pseudomonadaceae</taxon>
        <taxon>Pseudomonas</taxon>
    </lineage>
</organism>
<comment type="caution">
    <text evidence="2">The sequence shown here is derived from an EMBL/GenBank/DDBJ whole genome shotgun (WGS) entry which is preliminary data.</text>
</comment>
<dbReference type="RefSeq" id="WP_177011171.1">
    <property type="nucleotide sequence ID" value="NZ_JACARV010000100.1"/>
</dbReference>
<protein>
    <recommendedName>
        <fullName evidence="4">ER-bound oxygenase mpaB/mpaB'/Rubber oxygenase catalytic domain-containing protein</fullName>
    </recommendedName>
</protein>
<evidence type="ECO:0000313" key="3">
    <source>
        <dbReference type="Proteomes" id="UP000542695"/>
    </source>
</evidence>
<evidence type="ECO:0000256" key="1">
    <source>
        <dbReference type="SAM" id="MobiDB-lite"/>
    </source>
</evidence>
<evidence type="ECO:0008006" key="4">
    <source>
        <dbReference type="Google" id="ProtNLM"/>
    </source>
</evidence>
<name>A0A7Y7ZF78_PSEPU</name>
<feature type="compositionally biased region" description="Basic and acidic residues" evidence="1">
    <location>
        <begin position="323"/>
        <end position="333"/>
    </location>
</feature>
<dbReference type="Proteomes" id="UP000542695">
    <property type="component" value="Unassembled WGS sequence"/>
</dbReference>